<dbReference type="Gene3D" id="1.10.260.40">
    <property type="entry name" value="lambda repressor-like DNA-binding domains"/>
    <property type="match status" value="1"/>
</dbReference>
<sequence>MELIEEIKELKEYKENNDLTIAELARKIEADDTTVGRWLKGEVTPNFYSLHKVRNFLNDIKNSEDLKPLENFRDKVTREREQKELDINYLKQRIKALNDVEDLDTLVTELDVTTQLGKLVRDAHRTPF</sequence>
<evidence type="ECO:0000256" key="1">
    <source>
        <dbReference type="SAM" id="Coils"/>
    </source>
</evidence>
<evidence type="ECO:0000313" key="4">
    <source>
        <dbReference type="Proteomes" id="UP001224533"/>
    </source>
</evidence>
<accession>A0ABD7YT29</accession>
<evidence type="ECO:0000259" key="2">
    <source>
        <dbReference type="PROSITE" id="PS50943"/>
    </source>
</evidence>
<dbReference type="EMBL" id="CP114509">
    <property type="protein sequence ID" value="WHS17237.1"/>
    <property type="molecule type" value="Genomic_DNA"/>
</dbReference>
<dbReference type="InterPro" id="IPR001387">
    <property type="entry name" value="Cro/C1-type_HTH"/>
</dbReference>
<name>A0ABD7YT29_9LACO</name>
<dbReference type="CDD" id="cd00093">
    <property type="entry name" value="HTH_XRE"/>
    <property type="match status" value="1"/>
</dbReference>
<feature type="coiled-coil region" evidence="1">
    <location>
        <begin position="73"/>
        <end position="100"/>
    </location>
</feature>
<reference evidence="3 4" key="1">
    <citation type="submission" date="2022-12" db="EMBL/GenBank/DDBJ databases">
        <title>Assessment of beneficial effects and identification of host adaptation-associated genes of Ligilactobacillus salivarius isolated from Meles meles.</title>
        <authorList>
            <person name="Wang Y."/>
        </authorList>
    </citation>
    <scope>NUCLEOTIDE SEQUENCE [LARGE SCALE GENOMIC DNA]</scope>
    <source>
        <strain evidence="3 4">S35</strain>
    </source>
</reference>
<gene>
    <name evidence="3" type="ORF">O2U02_07065</name>
</gene>
<feature type="domain" description="HTH cro/C1-type" evidence="2">
    <location>
        <begin position="10"/>
        <end position="66"/>
    </location>
</feature>
<dbReference type="Pfam" id="PF01381">
    <property type="entry name" value="HTH_3"/>
    <property type="match status" value="1"/>
</dbReference>
<protein>
    <submittedName>
        <fullName evidence="3">Helix-turn-helix transcriptional regulator</fullName>
    </submittedName>
</protein>
<dbReference type="InterPro" id="IPR010982">
    <property type="entry name" value="Lambda_DNA-bd_dom_sf"/>
</dbReference>
<dbReference type="SUPFAM" id="SSF47413">
    <property type="entry name" value="lambda repressor-like DNA-binding domains"/>
    <property type="match status" value="1"/>
</dbReference>
<organism evidence="3 4">
    <name type="scientific">Ligilactobacillus salivarius</name>
    <dbReference type="NCBI Taxonomy" id="1624"/>
    <lineage>
        <taxon>Bacteria</taxon>
        <taxon>Bacillati</taxon>
        <taxon>Bacillota</taxon>
        <taxon>Bacilli</taxon>
        <taxon>Lactobacillales</taxon>
        <taxon>Lactobacillaceae</taxon>
        <taxon>Ligilactobacillus</taxon>
    </lineage>
</organism>
<keyword evidence="1" id="KW-0175">Coiled coil</keyword>
<dbReference type="AlphaFoldDB" id="A0ABD7YT29"/>
<proteinExistence type="predicted"/>
<dbReference type="RefSeq" id="WP_283473512.1">
    <property type="nucleotide sequence ID" value="NZ_CP114501.1"/>
</dbReference>
<evidence type="ECO:0000313" key="3">
    <source>
        <dbReference type="EMBL" id="WHS17237.1"/>
    </source>
</evidence>
<dbReference type="Proteomes" id="UP001224533">
    <property type="component" value="Chromosome"/>
</dbReference>
<dbReference type="PROSITE" id="PS50943">
    <property type="entry name" value="HTH_CROC1"/>
    <property type="match status" value="1"/>
</dbReference>